<proteinExistence type="predicted"/>
<dbReference type="AlphaFoldDB" id="A0A7Z0VHE7"/>
<name>A0A7Z0VHE7_9GAMM</name>
<gene>
    <name evidence="1" type="ORF">CODIS_41670</name>
</gene>
<evidence type="ECO:0000313" key="2">
    <source>
        <dbReference type="Proteomes" id="UP000094769"/>
    </source>
</evidence>
<dbReference type="Proteomes" id="UP000094769">
    <property type="component" value="Unassembled WGS sequence"/>
</dbReference>
<sequence>MSGNDNEIITPEMITNESLRLLHDKLPFVSRINRRYSDEFKQGGARHSDEVMVRFPNRYEVREGARLQAQSTQESVAYLKLSEQKGVDLEVTSKDLTLHIDDFSRRYLEPAMSTLASTIEEDVLRSVLAEVVHVIHPQEMMPMPDWYDGMSLLGAWFDVNLIPSDRRRLVMNSYDQAEMVDSLKGYAQRDTSVSRQYETGRMRRFQGFDIGMSLSMPMRERRGWVETGDNYGMTPLDLGQAGDSFDAVNATAPYSEEEMKPLPKPGDWITFDGVYPVHPETKDPVRLFGLKPFKVESVVGNKVTFTPRLVWAGPKQNAAGISGDRFDAVWNKGTDGQHYYRWNVAFDPEAIAFVTADLALPKDVDFAHRSNHDGIGMRVVRKYDINEDRFPCRIDVLYGRKLLRPDSVCLLVGNRDA</sequence>
<comment type="caution">
    <text evidence="1">The sequence shown here is derived from an EMBL/GenBank/DDBJ whole genome shotgun (WGS) entry which is preliminary data.</text>
</comment>
<reference evidence="1 2" key="1">
    <citation type="submission" date="2016-06" db="EMBL/GenBank/DDBJ databases">
        <title>Genome sequence of endosymbiont of Candidatus Endolucinida thiodiazotropha.</title>
        <authorList>
            <person name="Poehlein A."/>
            <person name="Koenig S."/>
            <person name="Heiden S.E."/>
            <person name="Thuermer A."/>
            <person name="Voget S."/>
            <person name="Daniel R."/>
            <person name="Markert S."/>
            <person name="Gros O."/>
            <person name="Schweder T."/>
        </authorList>
    </citation>
    <scope>NUCLEOTIDE SEQUENCE [LARGE SCALE GENOMIC DNA]</scope>
    <source>
        <strain evidence="1 2">COS</strain>
    </source>
</reference>
<keyword evidence="2" id="KW-1185">Reference proteome</keyword>
<dbReference type="RefSeq" id="WP_069128453.1">
    <property type="nucleotide sequence ID" value="NZ_MARB01000045.1"/>
</dbReference>
<dbReference type="Gene3D" id="2.40.30.240">
    <property type="match status" value="1"/>
</dbReference>
<organism evidence="1 2">
    <name type="scientific">Candidatus Thiodiazotropha endolucinida</name>
    <dbReference type="NCBI Taxonomy" id="1655433"/>
    <lineage>
        <taxon>Bacteria</taxon>
        <taxon>Pseudomonadati</taxon>
        <taxon>Pseudomonadota</taxon>
        <taxon>Gammaproteobacteria</taxon>
        <taxon>Chromatiales</taxon>
        <taxon>Sedimenticolaceae</taxon>
        <taxon>Candidatus Thiodiazotropha</taxon>
    </lineage>
</organism>
<dbReference type="InterPro" id="IPR024659">
    <property type="entry name" value="Phage_coat_Gp5"/>
</dbReference>
<protein>
    <submittedName>
        <fullName evidence="1">Uncharacterized protein</fullName>
    </submittedName>
</protein>
<dbReference type="OrthoDB" id="6689153at2"/>
<evidence type="ECO:0000313" key="1">
    <source>
        <dbReference type="EMBL" id="ODJ85613.1"/>
    </source>
</evidence>
<dbReference type="Pfam" id="PF11651">
    <property type="entry name" value="P22_CoatProtein"/>
    <property type="match status" value="1"/>
</dbReference>
<accession>A0A7Z0VHE7</accession>
<dbReference type="EMBL" id="MARB01000045">
    <property type="protein sequence ID" value="ODJ85613.1"/>
    <property type="molecule type" value="Genomic_DNA"/>
</dbReference>